<keyword evidence="6" id="KW-0131">Cell cycle</keyword>
<evidence type="ECO:0000313" key="9">
    <source>
        <dbReference type="Proteomes" id="UP001596142"/>
    </source>
</evidence>
<dbReference type="NCBIfam" id="NF010725">
    <property type="entry name" value="PRK14127.1"/>
    <property type="match status" value="1"/>
</dbReference>
<reference evidence="9" key="1">
    <citation type="journal article" date="2019" name="Int. J. Syst. Evol. Microbiol.">
        <title>The Global Catalogue of Microorganisms (GCM) 10K type strain sequencing project: providing services to taxonomists for standard genome sequencing and annotation.</title>
        <authorList>
            <consortium name="The Broad Institute Genomics Platform"/>
            <consortium name="The Broad Institute Genome Sequencing Center for Infectious Disease"/>
            <person name="Wu L."/>
            <person name="Ma J."/>
        </authorList>
    </citation>
    <scope>NUCLEOTIDE SEQUENCE [LARGE SCALE GENOMIC DNA]</scope>
    <source>
        <strain evidence="9">CECT 7184</strain>
    </source>
</reference>
<dbReference type="PANTHER" id="PTHR35794">
    <property type="entry name" value="CELL DIVISION PROTEIN DIVIVA"/>
    <property type="match status" value="1"/>
</dbReference>
<evidence type="ECO:0000256" key="7">
    <source>
        <dbReference type="SAM" id="MobiDB-lite"/>
    </source>
</evidence>
<dbReference type="RefSeq" id="WP_054637044.1">
    <property type="nucleotide sequence ID" value="NZ_JBHSOZ010000003.1"/>
</dbReference>
<keyword evidence="9" id="KW-1185">Reference proteome</keyword>
<comment type="caution">
    <text evidence="8">The sequence shown here is derived from an EMBL/GenBank/DDBJ whole genome shotgun (WGS) entry which is preliminary data.</text>
</comment>
<dbReference type="NCBIfam" id="TIGR03544">
    <property type="entry name" value="DivI1A_domain"/>
    <property type="match status" value="1"/>
</dbReference>
<accession>A0ABW0YHF0</accession>
<name>A0ABW0YHF0_9BACI</name>
<evidence type="ECO:0000313" key="8">
    <source>
        <dbReference type="EMBL" id="MFC5711835.1"/>
    </source>
</evidence>
<dbReference type="InterPro" id="IPR007793">
    <property type="entry name" value="DivIVA_fam"/>
</dbReference>
<evidence type="ECO:0000256" key="5">
    <source>
        <dbReference type="ARBA" id="ARBA00023054"/>
    </source>
</evidence>
<keyword evidence="5" id="KW-0175">Coiled coil</keyword>
<dbReference type="PIRSF" id="PIRSF029938">
    <property type="entry name" value="UCP029938"/>
    <property type="match status" value="1"/>
</dbReference>
<evidence type="ECO:0000256" key="6">
    <source>
        <dbReference type="ARBA" id="ARBA00023306"/>
    </source>
</evidence>
<keyword evidence="3 8" id="KW-0132">Cell division</keyword>
<evidence type="ECO:0000256" key="3">
    <source>
        <dbReference type="ARBA" id="ARBA00022618"/>
    </source>
</evidence>
<comment type="subcellular location">
    <subcellularLocation>
        <location evidence="1">Cytoplasm</location>
    </subcellularLocation>
</comment>
<sequence length="102" mass="11894">MQPIKLSAKDILDKEFKTSMKGYNKDEVDQYLDTIIQDYEAFQERIDELEKEVSKFKKQPVSEGPVQQAKQEPAQTTGSTNYDILKRLSNLEKEVFGKKLYE</sequence>
<protein>
    <submittedName>
        <fullName evidence="8">Cell division regulator GpsB</fullName>
    </submittedName>
</protein>
<evidence type="ECO:0000256" key="1">
    <source>
        <dbReference type="ARBA" id="ARBA00004496"/>
    </source>
</evidence>
<dbReference type="PANTHER" id="PTHR35794:SF1">
    <property type="entry name" value="CELL CYCLE PROTEIN GPSB"/>
    <property type="match status" value="1"/>
</dbReference>
<dbReference type="InterPro" id="IPR011229">
    <property type="entry name" value="Cell_cycle_GpsB"/>
</dbReference>
<evidence type="ECO:0000256" key="4">
    <source>
        <dbReference type="ARBA" id="ARBA00022960"/>
    </source>
</evidence>
<dbReference type="InterPro" id="IPR019933">
    <property type="entry name" value="DivIVA_domain"/>
</dbReference>
<keyword evidence="4" id="KW-0133">Cell shape</keyword>
<dbReference type="EMBL" id="JBHSOZ010000003">
    <property type="protein sequence ID" value="MFC5711835.1"/>
    <property type="molecule type" value="Genomic_DNA"/>
</dbReference>
<proteinExistence type="predicted"/>
<feature type="compositionally biased region" description="Polar residues" evidence="7">
    <location>
        <begin position="68"/>
        <end position="81"/>
    </location>
</feature>
<gene>
    <name evidence="8" type="primary">gpsB</name>
    <name evidence="8" type="ORF">ACFPU1_03495</name>
</gene>
<keyword evidence="2" id="KW-0963">Cytoplasm</keyword>
<evidence type="ECO:0000256" key="2">
    <source>
        <dbReference type="ARBA" id="ARBA00022490"/>
    </source>
</evidence>
<organism evidence="8 9">
    <name type="scientific">Thalassorhabdus alkalitolerans</name>
    <dbReference type="NCBI Taxonomy" id="2282697"/>
    <lineage>
        <taxon>Bacteria</taxon>
        <taxon>Bacillati</taxon>
        <taxon>Bacillota</taxon>
        <taxon>Bacilli</taxon>
        <taxon>Bacillales</taxon>
        <taxon>Bacillaceae</taxon>
        <taxon>Thalassorhabdus</taxon>
    </lineage>
</organism>
<dbReference type="Proteomes" id="UP001596142">
    <property type="component" value="Unassembled WGS sequence"/>
</dbReference>
<feature type="region of interest" description="Disordered" evidence="7">
    <location>
        <begin position="56"/>
        <end position="81"/>
    </location>
</feature>
<dbReference type="GO" id="GO:0051301">
    <property type="term" value="P:cell division"/>
    <property type="evidence" value="ECO:0007669"/>
    <property type="project" value="UniProtKB-KW"/>
</dbReference>
<dbReference type="Pfam" id="PF05103">
    <property type="entry name" value="DivIVA"/>
    <property type="match status" value="1"/>
</dbReference>
<dbReference type="Gene3D" id="6.10.250.660">
    <property type="match status" value="1"/>
</dbReference>